<evidence type="ECO:0000259" key="3">
    <source>
        <dbReference type="PROSITE" id="PS50110"/>
    </source>
</evidence>
<comment type="caution">
    <text evidence="2">Lacks conserved residue(s) required for the propagation of feature annotation.</text>
</comment>
<evidence type="ECO:0000256" key="1">
    <source>
        <dbReference type="ARBA" id="ARBA00023125"/>
    </source>
</evidence>
<dbReference type="AlphaFoldDB" id="A0A4U6CMD1"/>
<dbReference type="InterPro" id="IPR011006">
    <property type="entry name" value="CheY-like_superfamily"/>
</dbReference>
<dbReference type="SUPFAM" id="SSF52172">
    <property type="entry name" value="CheY-like"/>
    <property type="match status" value="1"/>
</dbReference>
<dbReference type="InterPro" id="IPR000792">
    <property type="entry name" value="Tscrpt_reg_LuxR_C"/>
</dbReference>
<dbReference type="PANTHER" id="PTHR45566">
    <property type="entry name" value="HTH-TYPE TRANSCRIPTIONAL REGULATOR YHJB-RELATED"/>
    <property type="match status" value="1"/>
</dbReference>
<dbReference type="PANTHER" id="PTHR45566:SF1">
    <property type="entry name" value="HTH-TYPE TRANSCRIPTIONAL REGULATOR YHJB-RELATED"/>
    <property type="match status" value="1"/>
</dbReference>
<organism evidence="4 5">
    <name type="scientific">Dyadobacter frigoris</name>
    <dbReference type="NCBI Taxonomy" id="2576211"/>
    <lineage>
        <taxon>Bacteria</taxon>
        <taxon>Pseudomonadati</taxon>
        <taxon>Bacteroidota</taxon>
        <taxon>Cytophagia</taxon>
        <taxon>Cytophagales</taxon>
        <taxon>Spirosomataceae</taxon>
        <taxon>Dyadobacter</taxon>
    </lineage>
</organism>
<name>A0A4U6CMD1_9BACT</name>
<feature type="domain" description="Response regulatory" evidence="3">
    <location>
        <begin position="2"/>
        <end position="119"/>
    </location>
</feature>
<dbReference type="EMBL" id="SZVO01000030">
    <property type="protein sequence ID" value="TKT85502.1"/>
    <property type="molecule type" value="Genomic_DNA"/>
</dbReference>
<dbReference type="Pfam" id="PF00196">
    <property type="entry name" value="GerE"/>
    <property type="match status" value="1"/>
</dbReference>
<evidence type="ECO:0000313" key="4">
    <source>
        <dbReference type="EMBL" id="TKT85502.1"/>
    </source>
</evidence>
<keyword evidence="5" id="KW-1185">Reference proteome</keyword>
<reference evidence="4 5" key="1">
    <citation type="submission" date="2019-05" db="EMBL/GenBank/DDBJ databases">
        <title>Dyadobacter AR-3-8 sp. nov., isolated from arctic soil.</title>
        <authorList>
            <person name="Chaudhary D.K."/>
        </authorList>
    </citation>
    <scope>NUCLEOTIDE SEQUENCE [LARGE SCALE GENOMIC DNA]</scope>
    <source>
        <strain evidence="4 5">AR-3-8</strain>
    </source>
</reference>
<sequence length="224" mass="25694">MKIAIIDKFPVLRLGVLMFLKDSFSDVTIIESDTILSFNSDFPFEEVDLIILGISQSARANEINAICQIKKRYPAGRFIGYMEKPESATVISYMNTGISGYLSKHAVVSELMECIQFVLKGRRYISQEIIDLILNSDKDINEERITRPKRSRLTPHEYEIAKYLSEGMRTSWIAEVLNRKASTISTIKSTIFKKMQVDNIMKLRDEIEYVQFNVCDIRNLSSNG</sequence>
<dbReference type="OrthoDB" id="941719at2"/>
<dbReference type="PROSITE" id="PS50110">
    <property type="entry name" value="RESPONSE_REGULATORY"/>
    <property type="match status" value="1"/>
</dbReference>
<dbReference type="SUPFAM" id="SSF46894">
    <property type="entry name" value="C-terminal effector domain of the bipartite response regulators"/>
    <property type="match status" value="1"/>
</dbReference>
<evidence type="ECO:0000313" key="5">
    <source>
        <dbReference type="Proteomes" id="UP000304900"/>
    </source>
</evidence>
<protein>
    <submittedName>
        <fullName evidence="4">Response regulator transcription factor</fullName>
    </submittedName>
</protein>
<dbReference type="InterPro" id="IPR051015">
    <property type="entry name" value="EvgA-like"/>
</dbReference>
<proteinExistence type="predicted"/>
<dbReference type="InterPro" id="IPR001789">
    <property type="entry name" value="Sig_transdc_resp-reg_receiver"/>
</dbReference>
<evidence type="ECO:0000256" key="2">
    <source>
        <dbReference type="PROSITE-ProRule" id="PRU00169"/>
    </source>
</evidence>
<dbReference type="Proteomes" id="UP000304900">
    <property type="component" value="Unassembled WGS sequence"/>
</dbReference>
<comment type="caution">
    <text evidence="4">The sequence shown here is derived from an EMBL/GenBank/DDBJ whole genome shotgun (WGS) entry which is preliminary data.</text>
</comment>
<dbReference type="Gene3D" id="3.40.50.2300">
    <property type="match status" value="1"/>
</dbReference>
<accession>A0A4U6CMD1</accession>
<dbReference type="GO" id="GO:0006355">
    <property type="term" value="P:regulation of DNA-templated transcription"/>
    <property type="evidence" value="ECO:0007669"/>
    <property type="project" value="InterPro"/>
</dbReference>
<dbReference type="SMART" id="SM00421">
    <property type="entry name" value="HTH_LUXR"/>
    <property type="match status" value="1"/>
</dbReference>
<dbReference type="RefSeq" id="WP_137344445.1">
    <property type="nucleotide sequence ID" value="NZ_BSQH01000020.1"/>
</dbReference>
<dbReference type="InterPro" id="IPR016032">
    <property type="entry name" value="Sig_transdc_resp-reg_C-effctor"/>
</dbReference>
<dbReference type="GO" id="GO:0000160">
    <property type="term" value="P:phosphorelay signal transduction system"/>
    <property type="evidence" value="ECO:0007669"/>
    <property type="project" value="InterPro"/>
</dbReference>
<gene>
    <name evidence="4" type="ORF">FDK13_33850</name>
</gene>
<dbReference type="GO" id="GO:0003677">
    <property type="term" value="F:DNA binding"/>
    <property type="evidence" value="ECO:0007669"/>
    <property type="project" value="UniProtKB-KW"/>
</dbReference>
<keyword evidence="1" id="KW-0238">DNA-binding</keyword>